<dbReference type="OrthoDB" id="9770043at2"/>
<dbReference type="EMBL" id="ABOX02000004">
    <property type="protein sequence ID" value="EEF62651.1"/>
    <property type="molecule type" value="Genomic_DNA"/>
</dbReference>
<organism evidence="4 5">
    <name type="scientific">Pedosphaera parvula (strain Ellin514)</name>
    <dbReference type="NCBI Taxonomy" id="320771"/>
    <lineage>
        <taxon>Bacteria</taxon>
        <taxon>Pseudomonadati</taxon>
        <taxon>Verrucomicrobiota</taxon>
        <taxon>Pedosphaerae</taxon>
        <taxon>Pedosphaerales</taxon>
        <taxon>Pedosphaeraceae</taxon>
        <taxon>Pedosphaera</taxon>
    </lineage>
</organism>
<dbReference type="STRING" id="320771.Cflav_PD5286"/>
<dbReference type="AlphaFoldDB" id="B9XCI3"/>
<feature type="chain" id="PRO_5002893140" evidence="2">
    <location>
        <begin position="27"/>
        <end position="502"/>
    </location>
</feature>
<name>B9XCI3_PEDPL</name>
<evidence type="ECO:0000259" key="3">
    <source>
        <dbReference type="Pfam" id="PF07995"/>
    </source>
</evidence>
<feature type="region of interest" description="Disordered" evidence="1">
    <location>
        <begin position="205"/>
        <end position="229"/>
    </location>
</feature>
<dbReference type="PANTHER" id="PTHR19328:SF75">
    <property type="entry name" value="ALDOSE SUGAR DEHYDROGENASE YLII"/>
    <property type="match status" value="1"/>
</dbReference>
<evidence type="ECO:0000256" key="1">
    <source>
        <dbReference type="SAM" id="MobiDB-lite"/>
    </source>
</evidence>
<keyword evidence="2" id="KW-0732">Signal</keyword>
<evidence type="ECO:0000313" key="4">
    <source>
        <dbReference type="EMBL" id="EEF62651.1"/>
    </source>
</evidence>
<evidence type="ECO:0000313" key="5">
    <source>
        <dbReference type="Proteomes" id="UP000003688"/>
    </source>
</evidence>
<comment type="caution">
    <text evidence="4">The sequence shown here is derived from an EMBL/GenBank/DDBJ whole genome shotgun (WGS) entry which is preliminary data.</text>
</comment>
<evidence type="ECO:0000256" key="2">
    <source>
        <dbReference type="SAM" id="SignalP"/>
    </source>
</evidence>
<gene>
    <name evidence="4" type="ORF">Cflav_PD5286</name>
</gene>
<dbReference type="PANTHER" id="PTHR19328">
    <property type="entry name" value="HEDGEHOG-INTERACTING PROTEIN"/>
    <property type="match status" value="1"/>
</dbReference>
<protein>
    <submittedName>
        <fullName evidence="4">Secreted glycosyl hydrolase</fullName>
    </submittedName>
</protein>
<accession>B9XCI3</accession>
<dbReference type="InterPro" id="IPR011041">
    <property type="entry name" value="Quinoprot_gluc/sorb_DH_b-prop"/>
</dbReference>
<proteinExistence type="predicted"/>
<keyword evidence="4" id="KW-0378">Hydrolase</keyword>
<dbReference type="InterPro" id="IPR012938">
    <property type="entry name" value="Glc/Sorbosone_DH"/>
</dbReference>
<dbReference type="InterPro" id="IPR011042">
    <property type="entry name" value="6-blade_b-propeller_TolB-like"/>
</dbReference>
<feature type="signal peptide" evidence="2">
    <location>
        <begin position="1"/>
        <end position="26"/>
    </location>
</feature>
<sequence precursor="true">MKNPVLKLLSLTFCTSAFLASSQAGDAPLPSGPQSDGAFKKVILDADKDVEGNGKIIDSVKDPMELAVAGDGRVFYAQRDGTVKMYQPETKATIVIGKLEVEDYIKLHLEDGLLGVTLDPNFLKNNWIYLYYSPPETKTDKNGEKAGENILSRFTLKDNKLDMASEKVMLRVATQREQCCHSGGSLAFDSKGNLYLSTGDNTNPFASDGFSPSDERPGRSPWDAQKSAANANDLRGKVLRITPQPDGSVKIPKGNLFKPGTMGTRPEIFAMGCRNPFRISIDQKTGFLYWGDVGPDAQTFKEGRGPAGMDEFNQARSAGFFGWPYFLGENKAYWKHDFEKQTSGERFDVAKPVNNSPNNTGIKELPPAQPAFISYTYGPSAKFPALGSGGRTAMAGPVYYYDPKLKSEHKLPREFDHTLFLYEWSRNWILAVHLDEKDNIAKMEQFCPHMTFKRPMDMELGPDGCLYLIEYGTAWENNLDSQIVRIEYTGEPKEPLAQKKQD</sequence>
<dbReference type="SUPFAM" id="SSF50952">
    <property type="entry name" value="Soluble quinoprotein glucose dehydrogenase"/>
    <property type="match status" value="1"/>
</dbReference>
<dbReference type="Proteomes" id="UP000003688">
    <property type="component" value="Unassembled WGS sequence"/>
</dbReference>
<dbReference type="Pfam" id="PF07995">
    <property type="entry name" value="GSDH"/>
    <property type="match status" value="1"/>
</dbReference>
<dbReference type="GO" id="GO:0016787">
    <property type="term" value="F:hydrolase activity"/>
    <property type="evidence" value="ECO:0007669"/>
    <property type="project" value="UniProtKB-KW"/>
</dbReference>
<keyword evidence="5" id="KW-1185">Reference proteome</keyword>
<dbReference type="Gene3D" id="2.120.10.30">
    <property type="entry name" value="TolB, C-terminal domain"/>
    <property type="match status" value="1"/>
</dbReference>
<feature type="domain" description="Glucose/Sorbosone dehydrogenase" evidence="3">
    <location>
        <begin position="61"/>
        <end position="348"/>
    </location>
</feature>
<dbReference type="RefSeq" id="WP_007413531.1">
    <property type="nucleotide sequence ID" value="NZ_ABOX02000004.1"/>
</dbReference>
<reference evidence="4 5" key="1">
    <citation type="journal article" date="2011" name="J. Bacteriol.">
        <title>Genome sequence of 'Pedosphaera parvula' Ellin514, an aerobic Verrucomicrobial isolate from pasture soil.</title>
        <authorList>
            <person name="Kant R."/>
            <person name="van Passel M.W."/>
            <person name="Sangwan P."/>
            <person name="Palva A."/>
            <person name="Lucas S."/>
            <person name="Copeland A."/>
            <person name="Lapidus A."/>
            <person name="Glavina Del Rio T."/>
            <person name="Dalin E."/>
            <person name="Tice H."/>
            <person name="Bruce D."/>
            <person name="Goodwin L."/>
            <person name="Pitluck S."/>
            <person name="Chertkov O."/>
            <person name="Larimer F.W."/>
            <person name="Land M.L."/>
            <person name="Hauser L."/>
            <person name="Brettin T.S."/>
            <person name="Detter J.C."/>
            <person name="Han S."/>
            <person name="de Vos W.M."/>
            <person name="Janssen P.H."/>
            <person name="Smidt H."/>
        </authorList>
    </citation>
    <scope>NUCLEOTIDE SEQUENCE [LARGE SCALE GENOMIC DNA]</scope>
    <source>
        <strain evidence="4 5">Ellin514</strain>
    </source>
</reference>